<feature type="domain" description="PKD/REJ-like" evidence="3">
    <location>
        <begin position="703"/>
        <end position="1089"/>
    </location>
</feature>
<dbReference type="InParanoid" id="Q23NK9"/>
<organism evidence="4 5">
    <name type="scientific">Tetrahymena thermophila (strain SB210)</name>
    <dbReference type="NCBI Taxonomy" id="312017"/>
    <lineage>
        <taxon>Eukaryota</taxon>
        <taxon>Sar</taxon>
        <taxon>Alveolata</taxon>
        <taxon>Ciliophora</taxon>
        <taxon>Intramacronucleata</taxon>
        <taxon>Oligohymenophorea</taxon>
        <taxon>Hymenostomatida</taxon>
        <taxon>Tetrahymenina</taxon>
        <taxon>Tetrahymenidae</taxon>
        <taxon>Tetrahymena</taxon>
    </lineage>
</organism>
<dbReference type="InterPro" id="IPR006212">
    <property type="entry name" value="Furin_repeat"/>
</dbReference>
<keyword evidence="5" id="KW-1185">Reference proteome</keyword>
<dbReference type="SUPFAM" id="SSF57184">
    <property type="entry name" value="Growth factor receptor domain"/>
    <property type="match status" value="1"/>
</dbReference>
<evidence type="ECO:0000259" key="3">
    <source>
        <dbReference type="Pfam" id="PF02010"/>
    </source>
</evidence>
<evidence type="ECO:0000313" key="4">
    <source>
        <dbReference type="EMBL" id="EAR98065.2"/>
    </source>
</evidence>
<name>Q23NK9_TETTS</name>
<dbReference type="OrthoDB" id="4062651at2759"/>
<feature type="region of interest" description="Disordered" evidence="1">
    <location>
        <begin position="1647"/>
        <end position="1673"/>
    </location>
</feature>
<dbReference type="CDD" id="cd00064">
    <property type="entry name" value="FU"/>
    <property type="match status" value="1"/>
</dbReference>
<keyword evidence="2" id="KW-1133">Transmembrane helix</keyword>
<dbReference type="SMART" id="SM00261">
    <property type="entry name" value="FU"/>
    <property type="match status" value="4"/>
</dbReference>
<feature type="transmembrane region" description="Helical" evidence="2">
    <location>
        <begin position="1770"/>
        <end position="1791"/>
    </location>
</feature>
<keyword evidence="2" id="KW-0472">Membrane</keyword>
<feature type="transmembrane region" description="Helical" evidence="2">
    <location>
        <begin position="1803"/>
        <end position="1828"/>
    </location>
</feature>
<feature type="transmembrane region" description="Helical" evidence="2">
    <location>
        <begin position="1738"/>
        <end position="1758"/>
    </location>
</feature>
<dbReference type="PANTHER" id="PTHR15332">
    <property type="entry name" value="PROPROTEIN CONVERTASE SUBTILISIN_KEXIN TYPE 5-LIKE"/>
    <property type="match status" value="1"/>
</dbReference>
<dbReference type="InterPro" id="IPR002859">
    <property type="entry name" value="PKD/REJ-like"/>
</dbReference>
<dbReference type="HOGENOM" id="CLU_001625_2_0_1"/>
<dbReference type="eggNOG" id="KOG3525">
    <property type="taxonomic scope" value="Eukaryota"/>
</dbReference>
<dbReference type="RefSeq" id="XP_001018310.2">
    <property type="nucleotide sequence ID" value="XM_001018310.2"/>
</dbReference>
<dbReference type="Pfam" id="PF02010">
    <property type="entry name" value="REJ"/>
    <property type="match status" value="1"/>
</dbReference>
<reference evidence="5" key="1">
    <citation type="journal article" date="2006" name="PLoS Biol.">
        <title>Macronuclear genome sequence of the ciliate Tetrahymena thermophila, a model eukaryote.</title>
        <authorList>
            <person name="Eisen J.A."/>
            <person name="Coyne R.S."/>
            <person name="Wu M."/>
            <person name="Wu D."/>
            <person name="Thiagarajan M."/>
            <person name="Wortman J.R."/>
            <person name="Badger J.H."/>
            <person name="Ren Q."/>
            <person name="Amedeo P."/>
            <person name="Jones K.M."/>
            <person name="Tallon L.J."/>
            <person name="Delcher A.L."/>
            <person name="Salzberg S.L."/>
            <person name="Silva J.C."/>
            <person name="Haas B.J."/>
            <person name="Majoros W.H."/>
            <person name="Farzad M."/>
            <person name="Carlton J.M."/>
            <person name="Smith R.K. Jr."/>
            <person name="Garg J."/>
            <person name="Pearlman R.E."/>
            <person name="Karrer K.M."/>
            <person name="Sun L."/>
            <person name="Manning G."/>
            <person name="Elde N.C."/>
            <person name="Turkewitz A.P."/>
            <person name="Asai D.J."/>
            <person name="Wilkes D.E."/>
            <person name="Wang Y."/>
            <person name="Cai H."/>
            <person name="Collins K."/>
            <person name="Stewart B.A."/>
            <person name="Lee S.R."/>
            <person name="Wilamowska K."/>
            <person name="Weinberg Z."/>
            <person name="Ruzzo W.L."/>
            <person name="Wloga D."/>
            <person name="Gaertig J."/>
            <person name="Frankel J."/>
            <person name="Tsao C.-C."/>
            <person name="Gorovsky M.A."/>
            <person name="Keeling P.J."/>
            <person name="Waller R.F."/>
            <person name="Patron N.J."/>
            <person name="Cherry J.M."/>
            <person name="Stover N.A."/>
            <person name="Krieger C.J."/>
            <person name="del Toro C."/>
            <person name="Ryder H.F."/>
            <person name="Williamson S.C."/>
            <person name="Barbeau R.A."/>
            <person name="Hamilton E.P."/>
            <person name="Orias E."/>
        </authorList>
    </citation>
    <scope>NUCLEOTIDE SEQUENCE [LARGE SCALE GENOMIC DNA]</scope>
    <source>
        <strain evidence="5">SB210</strain>
    </source>
</reference>
<dbReference type="EMBL" id="GG662655">
    <property type="protein sequence ID" value="EAR98065.2"/>
    <property type="molecule type" value="Genomic_DNA"/>
</dbReference>
<dbReference type="GeneID" id="7846478"/>
<sequence>MYELFTYCSQLDYGCLLQTMGEYTSQQVSDYGFNQPIRVVTDCDQQFNTIGHKQGRGTSRIRLSLSAQQQIKEISISYIFYYASAPQKLNYNSIELSDGVNTLTQQLQIDTFSPVSGCNYYTFNYKYSFSGVTNFDYNNIEFTMVCSTDELVSVQSVSYVTVYANYQCPLNCSSCDNNQNCKTCLSTSYYIDNNPTTNLKYCKIKCAPNQYATLPDQYSQSQTCKNCVQDCLSCTTGQDCTVCKDGYEFVDLALKCLPKCNSNQYRDSSFQCQNCMTNCLECTGPQNCKTCISPFTFNSSTFQCTCPSLGYFLDSNGNCNQCDPTCQSCSRALESNCTSCLTNWFSLGSYCYQWCPNNYQKQLSNFECVQCKQYIVPECQTCYQTCKSCPYNNQNTCLDCYGTRQISNGKCVCRNTADIRDLYFECSYNNVAVLQAILDNKTPTLKIDFGVNLQPITNLQCNQIFKNPTLSDIGKTATCKIVLSFIVVTLSNDSIIKENDEISLVNGILSYQVSSSTFIDTFYLLKVSQFRNQNPYLDFQYDQIQNTCNDIQFSVQPQNDAQRGFLSLQWSIEVEPLLDASIQSKVDQIIQTANTQKSQTLIIEKYLIPPSSLITMQFSYSLKVSWQDTQKFVTQYNKLKQVVISTIQSQYPPIFRYNSLSVFYSFYVQTCDQNGPNMFIEPLNISLQSQTMPTLNQSYQSFSDAQIQVDIQPYQIPISSVLDLNFIAILSSDQTLSAQNNLQIQPQLTNLFIKVQGGSTQLVNYKQPLLLQGIAQDFELQDQTAAQDINLLWSCQSIVVNKGDYQCYNQKQQVYTIQQTGLSITVPGKIFQAYQTLNFTLIGTKDSRKSQSSVLISFSEFDLPPLTVIFSNPSQLETVNLNEDITVKLIYGANVSSDILTYAGAIIYDDDVQGVIKFDFYEVKLRIWDYFSNVQSSNKIVQLRFTVYNPVYLMPSMSIINLNVNLPPNNCLLSVTPSTGEALITNFYIKMVGCSSDNLPITYQFFYYISQDDLNSEVQNPKIIKRRQILDQTIINEKYTFLPEGKITIMAQAIDSKLGVFNSTVQVQVSPLNCDEQTLLNIIDNSLNSKNIKQPTSQIVLNLSVIGEQISKSNPLFNLSSVNQRKILIIEQLIAQTNLLPKSSFLYTYSNKVISQLQSSLPAQSDTQVSSVLDQVNKQLQKQPLTNQLAKDNNIQLQNLVDSFKIINSTTQNISYNLLPTQINISNSICNQLNDQTLPNQGGIQLSGNLINLDCQLITDKNLQQYMQIYSNPPSNQTNIYNAANLVFSQNPYKETPEFKNYTQQLQQADPTLKISYNQVIQPNITNKNTNANQALNASIVLKFPNAKTSQNNSNMSCIQQQKTSWSTSGCETLKNKIINGYYCYCEKQNPTTIIDDLSSLLDNKNLKTAFSSQGFENISNFSDFYKFAIFWFLSTLTLVQFGLYFYGNFLDKKYQGGIKFYKASSRVSPINDQNHQDEFQRQSYISINQQQTPQQQPLMIQQLQNHQQLDQVNEAISKKFSRQLQSKRSVSLSDFELQKDQQKQAESYKNFHGLKISSVSKNLLQDDTLRIKQQSKLDNLSQNLNNINIQTNKEPNLTSNQIDKKSFLSINTEQNKNANKETAFKLTSNISNEQILQNNEITQKKSQDEQIITDEINQKNSNKNSEEEKKEKENQLTIEKYMSYPIMIRVLVFHDFFSIFFLYDKVLSRSIRFTIFYIRMIHCLSISTIFSQQYNEAQMIMVSILNSIVLQVSLGIIKLTHKIKKIGKYVSTFSMIILCLFYYYVILSIVSGQSAPSSNNKITSFFIMVAVDFVAVGTTVSILKMLIVSHQLNKSKTIKIIVKLFNLLNLQEIIQNLSI</sequence>
<feature type="transmembrane region" description="Helical" evidence="2">
    <location>
        <begin position="1687"/>
        <end position="1704"/>
    </location>
</feature>
<evidence type="ECO:0000313" key="5">
    <source>
        <dbReference type="Proteomes" id="UP000009168"/>
    </source>
</evidence>
<dbReference type="Gene3D" id="2.10.220.10">
    <property type="entry name" value="Hormone Receptor, Insulin-like Growth Factor Receptor 1, Chain A, domain 2"/>
    <property type="match status" value="2"/>
</dbReference>
<dbReference type="InterPro" id="IPR009030">
    <property type="entry name" value="Growth_fac_rcpt_cys_sf"/>
</dbReference>
<proteinExistence type="predicted"/>
<dbReference type="KEGG" id="tet:TTHERM_00752110"/>
<accession>Q23NK9</accession>
<dbReference type="Proteomes" id="UP000009168">
    <property type="component" value="Unassembled WGS sequence"/>
</dbReference>
<evidence type="ECO:0000256" key="1">
    <source>
        <dbReference type="SAM" id="MobiDB-lite"/>
    </source>
</evidence>
<keyword evidence="2" id="KW-0812">Transmembrane</keyword>
<protein>
    <submittedName>
        <fullName evidence="4">REJ domain protein</fullName>
    </submittedName>
</protein>
<dbReference type="PANTHER" id="PTHR15332:SF175">
    <property type="entry name" value="PROPROTEIN CONVERTASE SUBTILISIN_KEXIN TYPE 5-LIKE"/>
    <property type="match status" value="1"/>
</dbReference>
<feature type="transmembrane region" description="Helical" evidence="2">
    <location>
        <begin position="1425"/>
        <end position="1447"/>
    </location>
</feature>
<evidence type="ECO:0000256" key="2">
    <source>
        <dbReference type="SAM" id="Phobius"/>
    </source>
</evidence>
<gene>
    <name evidence="4" type="ORF">TTHERM_00752110</name>
</gene>